<dbReference type="EMBL" id="LDTE01000077">
    <property type="protein sequence ID" value="KTT97791.1"/>
    <property type="molecule type" value="Genomic_DNA"/>
</dbReference>
<sequence length="143" mass="14938">MVAAIGLAALIVLIGIAGWHAMERRHVSTMLNIATLPASVTDIACTSFGFSDVLERCAFRASSADIGALLRGYRFTAARSCASAKPDAGGPCLEPPGRQTSHNYCCGPAIGPDFPVAHIFVAQPREFDHGGTVTVLTDKSAHA</sequence>
<protein>
    <submittedName>
        <fullName evidence="1">Uncharacterized protein</fullName>
    </submittedName>
</protein>
<comment type="caution">
    <text evidence="1">The sequence shown here is derived from an EMBL/GenBank/DDBJ whole genome shotgun (WGS) entry which is preliminary data.</text>
</comment>
<gene>
    <name evidence="1" type="ORF">SB4_12665</name>
</gene>
<organism evidence="1 2">
    <name type="scientific">Sphingomonas sanguinis</name>
    <dbReference type="NCBI Taxonomy" id="33051"/>
    <lineage>
        <taxon>Bacteria</taxon>
        <taxon>Pseudomonadati</taxon>
        <taxon>Pseudomonadota</taxon>
        <taxon>Alphaproteobacteria</taxon>
        <taxon>Sphingomonadales</taxon>
        <taxon>Sphingomonadaceae</taxon>
        <taxon>Sphingomonas</taxon>
    </lineage>
</organism>
<dbReference type="PATRIC" id="fig|33051.4.peg.3357"/>
<evidence type="ECO:0000313" key="2">
    <source>
        <dbReference type="Proteomes" id="UP000074072"/>
    </source>
</evidence>
<accession>A0A147IQZ6</accession>
<name>A0A147IQZ6_9SPHN</name>
<dbReference type="Proteomes" id="UP000074072">
    <property type="component" value="Unassembled WGS sequence"/>
</dbReference>
<dbReference type="AlphaFoldDB" id="A0A147IQZ6"/>
<reference evidence="1 2" key="1">
    <citation type="journal article" date="2016" name="Front. Microbiol.">
        <title>Genomic Resource of Rice Seed Associated Bacteria.</title>
        <authorList>
            <person name="Midha S."/>
            <person name="Bansal K."/>
            <person name="Sharma S."/>
            <person name="Kumar N."/>
            <person name="Patil P.P."/>
            <person name="Chaudhry V."/>
            <person name="Patil P.B."/>
        </authorList>
    </citation>
    <scope>NUCLEOTIDE SEQUENCE [LARGE SCALE GENOMIC DNA]</scope>
    <source>
        <strain evidence="1 2">SB4</strain>
    </source>
</reference>
<proteinExistence type="predicted"/>
<evidence type="ECO:0000313" key="1">
    <source>
        <dbReference type="EMBL" id="KTT97791.1"/>
    </source>
</evidence>